<dbReference type="Proteomes" id="UP001151760">
    <property type="component" value="Unassembled WGS sequence"/>
</dbReference>
<reference evidence="4" key="2">
    <citation type="submission" date="2022-01" db="EMBL/GenBank/DDBJ databases">
        <authorList>
            <person name="Yamashiro T."/>
            <person name="Shiraishi A."/>
            <person name="Satake H."/>
            <person name="Nakayama K."/>
        </authorList>
    </citation>
    <scope>NUCLEOTIDE SEQUENCE</scope>
</reference>
<evidence type="ECO:0000313" key="4">
    <source>
        <dbReference type="EMBL" id="GJT32084.1"/>
    </source>
</evidence>
<protein>
    <submittedName>
        <fullName evidence="4">Zf-CCHC domain-containing protein</fullName>
    </submittedName>
</protein>
<feature type="compositionally biased region" description="Basic and acidic residues" evidence="2">
    <location>
        <begin position="55"/>
        <end position="76"/>
    </location>
</feature>
<feature type="compositionally biased region" description="Basic and acidic residues" evidence="2">
    <location>
        <begin position="745"/>
        <end position="754"/>
    </location>
</feature>
<organism evidence="4 5">
    <name type="scientific">Tanacetum coccineum</name>
    <dbReference type="NCBI Taxonomy" id="301880"/>
    <lineage>
        <taxon>Eukaryota</taxon>
        <taxon>Viridiplantae</taxon>
        <taxon>Streptophyta</taxon>
        <taxon>Embryophyta</taxon>
        <taxon>Tracheophyta</taxon>
        <taxon>Spermatophyta</taxon>
        <taxon>Magnoliopsida</taxon>
        <taxon>eudicotyledons</taxon>
        <taxon>Gunneridae</taxon>
        <taxon>Pentapetalae</taxon>
        <taxon>asterids</taxon>
        <taxon>campanulids</taxon>
        <taxon>Asterales</taxon>
        <taxon>Asteraceae</taxon>
        <taxon>Asteroideae</taxon>
        <taxon>Anthemideae</taxon>
        <taxon>Anthemidinae</taxon>
        <taxon>Tanacetum</taxon>
    </lineage>
</organism>
<sequence length="754" mass="85168">MVKGKREQNRSLALKAKKESSDEDSSTSDSEDEEYAMAVRDFKKFFKRRGRFVRQPHDERKSSQRSKDDKNEKGERKCFKCGDPNHLIGECPKLSRNYNQRVFVRGSWSDSDEDEKERTKDEKCLMAKASNEVLSETKFFSDDHSSLDEKDLDSEYNQLCKVINMPRATVGDTSLARFYIPKVSQTPCISSTIAHFYKPIENRCIHEGRVVDQLYYTSDHIDHCQILEFRINGQAIFTNEWDLSSLAYSQETKGPYHTDLPTPEEIHQFLQFQLSAIASASSSSEYSWSESRLKSGDLNSSRLRVLKCLLDDQNFRSDRKLDTPYPMEVDTPYSTVDQNSAEIPSNAAYPHPNTPSTYLKYPYDISNIAYTSYPHKIVMRHMAPLPHRDLRYLWLRYQVDGYDDGITLGDRLSMIYTRDDGEALFTSHAGRRLFEVRGPLVREFILEFLSMCKMSDTKMGLDVADHSVFSSVELGGGMDVKGRLSGIRDYWIEISSDKDFLGPAPSYVHIRDHVRRLCHRRIACSISGRGQGAEKVTGVDLFYLRTMDRGTANVLHLLAQYLFHHDEGRKSGARLSRGYFIRRLAAHFGLISDEGLRGLSVVVSELSVIDLHKLGRLNIYSRYDDTWAWVASGPERQQAATAGTPAAAEGAPIADEGAQAVPASLQAPQPSPPAPQPQTMSQRIDRIEEEMRELRQSVVGLRGVVESSITEQTRVSSWMISCMTQFMDASGHLGTGDIATTSAAPRDDGPGSDP</sequence>
<feature type="compositionally biased region" description="Acidic residues" evidence="2">
    <location>
        <begin position="21"/>
        <end position="34"/>
    </location>
</feature>
<feature type="domain" description="CCHC-type" evidence="3">
    <location>
        <begin position="76"/>
        <end position="93"/>
    </location>
</feature>
<feature type="region of interest" description="Disordered" evidence="2">
    <location>
        <begin position="735"/>
        <end position="754"/>
    </location>
</feature>
<keyword evidence="5" id="KW-1185">Reference proteome</keyword>
<dbReference type="EMBL" id="BQNB010014761">
    <property type="protein sequence ID" value="GJT32084.1"/>
    <property type="molecule type" value="Genomic_DNA"/>
</dbReference>
<reference evidence="4" key="1">
    <citation type="journal article" date="2022" name="Int. J. Mol. Sci.">
        <title>Draft Genome of Tanacetum Coccineum: Genomic Comparison of Closely Related Tanacetum-Family Plants.</title>
        <authorList>
            <person name="Yamashiro T."/>
            <person name="Shiraishi A."/>
            <person name="Nakayama K."/>
            <person name="Satake H."/>
        </authorList>
    </citation>
    <scope>NUCLEOTIDE SEQUENCE</scope>
</reference>
<keyword evidence="1" id="KW-0863">Zinc-finger</keyword>
<comment type="caution">
    <text evidence="4">The sequence shown here is derived from an EMBL/GenBank/DDBJ whole genome shotgun (WGS) entry which is preliminary data.</text>
</comment>
<gene>
    <name evidence="4" type="ORF">Tco_0922503</name>
</gene>
<accession>A0ABQ5D4R1</accession>
<feature type="region of interest" description="Disordered" evidence="2">
    <location>
        <begin position="53"/>
        <end position="76"/>
    </location>
</feature>
<feature type="region of interest" description="Disordered" evidence="2">
    <location>
        <begin position="1"/>
        <end position="34"/>
    </location>
</feature>
<dbReference type="SUPFAM" id="SSF57756">
    <property type="entry name" value="Retrovirus zinc finger-like domains"/>
    <property type="match status" value="1"/>
</dbReference>
<keyword evidence="1" id="KW-0479">Metal-binding</keyword>
<name>A0ABQ5D4R1_9ASTR</name>
<dbReference type="PROSITE" id="PS50158">
    <property type="entry name" value="ZF_CCHC"/>
    <property type="match status" value="1"/>
</dbReference>
<dbReference type="InterPro" id="IPR036875">
    <property type="entry name" value="Znf_CCHC_sf"/>
</dbReference>
<evidence type="ECO:0000259" key="3">
    <source>
        <dbReference type="PROSITE" id="PS50158"/>
    </source>
</evidence>
<keyword evidence="1" id="KW-0862">Zinc</keyword>
<dbReference type="InterPro" id="IPR001878">
    <property type="entry name" value="Znf_CCHC"/>
</dbReference>
<evidence type="ECO:0000256" key="1">
    <source>
        <dbReference type="PROSITE-ProRule" id="PRU00047"/>
    </source>
</evidence>
<evidence type="ECO:0000256" key="2">
    <source>
        <dbReference type="SAM" id="MobiDB-lite"/>
    </source>
</evidence>
<proteinExistence type="predicted"/>
<evidence type="ECO:0000313" key="5">
    <source>
        <dbReference type="Proteomes" id="UP001151760"/>
    </source>
</evidence>